<feature type="transmembrane region" description="Helical" evidence="1">
    <location>
        <begin position="6"/>
        <end position="27"/>
    </location>
</feature>
<name>A0AAP9ERR5_GLUTH</name>
<reference evidence="2 3" key="1">
    <citation type="submission" date="2019-08" db="EMBL/GenBank/DDBJ databases">
        <title>Gluconobacter frateurii HD924 genome.</title>
        <authorList>
            <person name="Liu Y."/>
            <person name="Zhang P."/>
        </authorList>
    </citation>
    <scope>NUCLEOTIDE SEQUENCE [LARGE SCALE GENOMIC DNA]</scope>
    <source>
        <strain evidence="2 3">HD924</strain>
    </source>
</reference>
<keyword evidence="1" id="KW-0472">Membrane</keyword>
<protein>
    <submittedName>
        <fullName evidence="2">Uncharacterized protein</fullName>
    </submittedName>
</protein>
<evidence type="ECO:0000313" key="2">
    <source>
        <dbReference type="EMBL" id="QEH96233.1"/>
    </source>
</evidence>
<proteinExistence type="predicted"/>
<evidence type="ECO:0000313" key="3">
    <source>
        <dbReference type="Proteomes" id="UP000323560"/>
    </source>
</evidence>
<gene>
    <name evidence="2" type="ORF">FXF46_08040</name>
</gene>
<evidence type="ECO:0000256" key="1">
    <source>
        <dbReference type="SAM" id="Phobius"/>
    </source>
</evidence>
<sequence length="97" mass="10268">MTLHDGLTACSALMFVIVLLVCLKPLLKLVSPQRGGQKGGSAALSLVGQMALDRTRRLSVVRYGSREVLVLTGGNQDVLLEWQNEGGAFAAALEEAS</sequence>
<dbReference type="EMBL" id="CP043043">
    <property type="protein sequence ID" value="QEH96233.1"/>
    <property type="molecule type" value="Genomic_DNA"/>
</dbReference>
<keyword evidence="1" id="KW-0812">Transmembrane</keyword>
<dbReference type="KEGG" id="gti:FXF46_08040"/>
<dbReference type="Proteomes" id="UP000323560">
    <property type="component" value="Chromosome"/>
</dbReference>
<accession>A0AAP9ERR5</accession>
<keyword evidence="1" id="KW-1133">Transmembrane helix</keyword>
<dbReference type="RefSeq" id="WP_007284581.1">
    <property type="nucleotide sequence ID" value="NZ_CP043043.1"/>
</dbReference>
<organism evidence="2 3">
    <name type="scientific">Gluconobacter thailandicus</name>
    <dbReference type="NCBI Taxonomy" id="257438"/>
    <lineage>
        <taxon>Bacteria</taxon>
        <taxon>Pseudomonadati</taxon>
        <taxon>Pseudomonadota</taxon>
        <taxon>Alphaproteobacteria</taxon>
        <taxon>Acetobacterales</taxon>
        <taxon>Acetobacteraceae</taxon>
        <taxon>Gluconobacter</taxon>
    </lineage>
</organism>
<dbReference type="AlphaFoldDB" id="A0AAP9ERR5"/>